<dbReference type="EMBL" id="CP146023">
    <property type="protein sequence ID" value="WWQ69540.1"/>
    <property type="molecule type" value="Genomic_DNA"/>
</dbReference>
<proteinExistence type="predicted"/>
<protein>
    <submittedName>
        <fullName evidence="1">SsgA family sporulation/cell division regulator</fullName>
    </submittedName>
</protein>
<gene>
    <name evidence="1" type="ORF">V2W30_40955</name>
</gene>
<organism evidence="1 2">
    <name type="scientific">Streptomyces citrinus</name>
    <dbReference type="NCBI Taxonomy" id="3118173"/>
    <lineage>
        <taxon>Bacteria</taxon>
        <taxon>Bacillati</taxon>
        <taxon>Actinomycetota</taxon>
        <taxon>Actinomycetes</taxon>
        <taxon>Kitasatosporales</taxon>
        <taxon>Streptomycetaceae</taxon>
        <taxon>Streptomyces</taxon>
    </lineage>
</organism>
<evidence type="ECO:0000313" key="2">
    <source>
        <dbReference type="Proteomes" id="UP001432251"/>
    </source>
</evidence>
<keyword evidence="1" id="KW-0614">Plasmid</keyword>
<accession>A0ACD5AR51</accession>
<reference evidence="1" key="1">
    <citation type="journal article" date="2025" name="Int. J. Syst. Evol. Microbiol.">
        <title>Streptomyces citrinus sp. nov., with yellow diffusible pigment.</title>
        <authorList>
            <person name="He Y."/>
            <person name="Yang E."/>
            <person name="Xu J."/>
            <person name="Sun Y."/>
            <person name="Sun L."/>
        </authorList>
    </citation>
    <scope>NUCLEOTIDE SEQUENCE</scope>
    <source>
        <strain evidence="1">Q6</strain>
    </source>
</reference>
<name>A0ACD5AR51_9ACTN</name>
<geneLocation type="plasmid" evidence="1 2">
    <name>p1</name>
</geneLocation>
<keyword evidence="2" id="KW-1185">Reference proteome</keyword>
<dbReference type="Proteomes" id="UP001432251">
    <property type="component" value="Plasmid p1"/>
</dbReference>
<evidence type="ECO:0000313" key="1">
    <source>
        <dbReference type="EMBL" id="WWQ69540.1"/>
    </source>
</evidence>
<sequence length="135" mass="14607">MNQSHLSLVVTHRVTSELGLTLNCELSYDAGDPLAVSLVFTGKGPRSVRWIFSRELLAAGMNARTGDGDVVLWPVLDEDGEPDSLQMRLGGDRTALIELDAAPVAEWLAETYELVPLGTELDGVDWDALAAQLTE</sequence>